<dbReference type="InterPro" id="IPR000719">
    <property type="entry name" value="Prot_kinase_dom"/>
</dbReference>
<dbReference type="GO" id="GO:0035556">
    <property type="term" value="P:intracellular signal transduction"/>
    <property type="evidence" value="ECO:0007669"/>
    <property type="project" value="TreeGrafter"/>
</dbReference>
<keyword evidence="4" id="KW-0547">Nucleotide-binding</keyword>
<evidence type="ECO:0000256" key="1">
    <source>
        <dbReference type="ARBA" id="ARBA00012513"/>
    </source>
</evidence>
<dbReference type="Pfam" id="PF00069">
    <property type="entry name" value="Pkinase"/>
    <property type="match status" value="1"/>
</dbReference>
<dbReference type="SUPFAM" id="SSF56112">
    <property type="entry name" value="Protein kinase-like (PK-like)"/>
    <property type="match status" value="1"/>
</dbReference>
<evidence type="ECO:0000313" key="12">
    <source>
        <dbReference type="Proteomes" id="UP000322234"/>
    </source>
</evidence>
<keyword evidence="3" id="KW-0808">Transferase</keyword>
<dbReference type="GO" id="GO:0000226">
    <property type="term" value="P:microtubule cytoskeleton organization"/>
    <property type="evidence" value="ECO:0007669"/>
    <property type="project" value="TreeGrafter"/>
</dbReference>
<dbReference type="SMART" id="SM00220">
    <property type="entry name" value="S_TKc"/>
    <property type="match status" value="1"/>
</dbReference>
<keyword evidence="6" id="KW-0067">ATP-binding</keyword>
<dbReference type="PANTHER" id="PTHR24346">
    <property type="entry name" value="MAP/MICROTUBULE AFFINITY-REGULATING KINASE"/>
    <property type="match status" value="1"/>
</dbReference>
<dbReference type="GO" id="GO:0050321">
    <property type="term" value="F:tau-protein kinase activity"/>
    <property type="evidence" value="ECO:0007669"/>
    <property type="project" value="TreeGrafter"/>
</dbReference>
<evidence type="ECO:0000313" key="11">
    <source>
        <dbReference type="EMBL" id="MXQ99545.1"/>
    </source>
</evidence>
<dbReference type="EMBL" id="VBQZ03000523">
    <property type="protein sequence ID" value="MXQ99545.1"/>
    <property type="molecule type" value="Genomic_DNA"/>
</dbReference>
<evidence type="ECO:0000256" key="9">
    <source>
        <dbReference type="SAM" id="Phobius"/>
    </source>
</evidence>
<dbReference type="InterPro" id="IPR008271">
    <property type="entry name" value="Ser/Thr_kinase_AS"/>
</dbReference>
<evidence type="ECO:0000256" key="7">
    <source>
        <dbReference type="ARBA" id="ARBA00047899"/>
    </source>
</evidence>
<keyword evidence="9" id="KW-0472">Membrane</keyword>
<dbReference type="GO" id="GO:0005737">
    <property type="term" value="C:cytoplasm"/>
    <property type="evidence" value="ECO:0007669"/>
    <property type="project" value="TreeGrafter"/>
</dbReference>
<organism evidence="11 12">
    <name type="scientific">Bos mutus</name>
    <name type="common">wild yak</name>
    <dbReference type="NCBI Taxonomy" id="72004"/>
    <lineage>
        <taxon>Eukaryota</taxon>
        <taxon>Metazoa</taxon>
        <taxon>Chordata</taxon>
        <taxon>Craniata</taxon>
        <taxon>Vertebrata</taxon>
        <taxon>Euteleostomi</taxon>
        <taxon>Mammalia</taxon>
        <taxon>Eutheria</taxon>
        <taxon>Laurasiatheria</taxon>
        <taxon>Artiodactyla</taxon>
        <taxon>Ruminantia</taxon>
        <taxon>Pecora</taxon>
        <taxon>Bovidae</taxon>
        <taxon>Bovinae</taxon>
        <taxon>Bos</taxon>
    </lineage>
</organism>
<evidence type="ECO:0000256" key="2">
    <source>
        <dbReference type="ARBA" id="ARBA00022527"/>
    </source>
</evidence>
<dbReference type="Gene3D" id="1.10.510.10">
    <property type="entry name" value="Transferase(Phosphotransferase) domain 1"/>
    <property type="match status" value="1"/>
</dbReference>
<dbReference type="Proteomes" id="UP000322234">
    <property type="component" value="Unassembled WGS sequence"/>
</dbReference>
<comment type="caution">
    <text evidence="11">The sequence shown here is derived from an EMBL/GenBank/DDBJ whole genome shotgun (WGS) entry which is preliminary data.</text>
</comment>
<keyword evidence="2" id="KW-0723">Serine/threonine-protein kinase</keyword>
<evidence type="ECO:0000256" key="5">
    <source>
        <dbReference type="ARBA" id="ARBA00022777"/>
    </source>
</evidence>
<feature type="domain" description="Protein kinase" evidence="10">
    <location>
        <begin position="1"/>
        <end position="185"/>
    </location>
</feature>
<evidence type="ECO:0000256" key="6">
    <source>
        <dbReference type="ARBA" id="ARBA00022840"/>
    </source>
</evidence>
<dbReference type="AlphaFoldDB" id="A0A6B0SDZ8"/>
<evidence type="ECO:0000256" key="4">
    <source>
        <dbReference type="ARBA" id="ARBA00022741"/>
    </source>
</evidence>
<dbReference type="InterPro" id="IPR011009">
    <property type="entry name" value="Kinase-like_dom_sf"/>
</dbReference>
<sequence>MRILNHPNTVKLLEVIDTEETLFRVMECLSGGDLFTHLEAKGRTMEGEAQGPFQKLFSSLHHCNQLGVVHWDLKLDNLLLDANNTAKISDFTLSNQWHPGKKLDAFCGSPAFMAPGLFLGSPYTGPEVDVWSLGGVQYTEVSSPLSQSTALTLLSLSFLGPLAIVLLSYLPPFFLCFPLYQLIAF</sequence>
<dbReference type="PROSITE" id="PS50011">
    <property type="entry name" value="PROTEIN_KINASE_DOM"/>
    <property type="match status" value="1"/>
</dbReference>
<gene>
    <name evidence="11" type="ORF">E5288_WYG019179</name>
</gene>
<evidence type="ECO:0000256" key="8">
    <source>
        <dbReference type="ARBA" id="ARBA00048679"/>
    </source>
</evidence>
<keyword evidence="9" id="KW-1133">Transmembrane helix</keyword>
<keyword evidence="9" id="KW-0812">Transmembrane</keyword>
<proteinExistence type="predicted"/>
<evidence type="ECO:0000259" key="10">
    <source>
        <dbReference type="PROSITE" id="PS50011"/>
    </source>
</evidence>
<dbReference type="PANTHER" id="PTHR24346:SF56">
    <property type="entry name" value="SERINE_THREONINE-PROTEIN KINASE MARK2"/>
    <property type="match status" value="1"/>
</dbReference>
<dbReference type="GO" id="GO:0005524">
    <property type="term" value="F:ATP binding"/>
    <property type="evidence" value="ECO:0007669"/>
    <property type="project" value="UniProtKB-KW"/>
</dbReference>
<dbReference type="EC" id="2.7.11.1" evidence="1"/>
<name>A0A6B0SDZ8_9CETA</name>
<accession>A0A6B0SDZ8</accession>
<comment type="catalytic activity">
    <reaction evidence="8">
        <text>L-seryl-[protein] + ATP = O-phospho-L-seryl-[protein] + ADP + H(+)</text>
        <dbReference type="Rhea" id="RHEA:17989"/>
        <dbReference type="Rhea" id="RHEA-COMP:9863"/>
        <dbReference type="Rhea" id="RHEA-COMP:11604"/>
        <dbReference type="ChEBI" id="CHEBI:15378"/>
        <dbReference type="ChEBI" id="CHEBI:29999"/>
        <dbReference type="ChEBI" id="CHEBI:30616"/>
        <dbReference type="ChEBI" id="CHEBI:83421"/>
        <dbReference type="ChEBI" id="CHEBI:456216"/>
        <dbReference type="EC" id="2.7.11.1"/>
    </reaction>
</comment>
<keyword evidence="5" id="KW-0418">Kinase</keyword>
<keyword evidence="12" id="KW-1185">Reference proteome</keyword>
<protein>
    <recommendedName>
        <fullName evidence="1">non-specific serine/threonine protein kinase</fullName>
        <ecNumber evidence="1">2.7.11.1</ecNumber>
    </recommendedName>
</protein>
<comment type="catalytic activity">
    <reaction evidence="7">
        <text>L-threonyl-[protein] + ATP = O-phospho-L-threonyl-[protein] + ADP + H(+)</text>
        <dbReference type="Rhea" id="RHEA:46608"/>
        <dbReference type="Rhea" id="RHEA-COMP:11060"/>
        <dbReference type="Rhea" id="RHEA-COMP:11605"/>
        <dbReference type="ChEBI" id="CHEBI:15378"/>
        <dbReference type="ChEBI" id="CHEBI:30013"/>
        <dbReference type="ChEBI" id="CHEBI:30616"/>
        <dbReference type="ChEBI" id="CHEBI:61977"/>
        <dbReference type="ChEBI" id="CHEBI:456216"/>
        <dbReference type="EC" id="2.7.11.1"/>
    </reaction>
</comment>
<evidence type="ECO:0000256" key="3">
    <source>
        <dbReference type="ARBA" id="ARBA00022679"/>
    </source>
</evidence>
<dbReference type="PROSITE" id="PS00108">
    <property type="entry name" value="PROTEIN_KINASE_ST"/>
    <property type="match status" value="1"/>
</dbReference>
<reference evidence="11" key="1">
    <citation type="submission" date="2019-10" db="EMBL/GenBank/DDBJ databases">
        <title>The sequence and de novo assembly of the wild yak genome.</title>
        <authorList>
            <person name="Liu Y."/>
        </authorList>
    </citation>
    <scope>NUCLEOTIDE SEQUENCE [LARGE SCALE GENOMIC DNA]</scope>
    <source>
        <strain evidence="11">WY2019</strain>
    </source>
</reference>
<feature type="transmembrane region" description="Helical" evidence="9">
    <location>
        <begin position="150"/>
        <end position="170"/>
    </location>
</feature>